<dbReference type="SUPFAM" id="SSF53448">
    <property type="entry name" value="Nucleotide-diphospho-sugar transferases"/>
    <property type="match status" value="1"/>
</dbReference>
<protein>
    <submittedName>
        <fullName evidence="3">Glycosyl transferase</fullName>
    </submittedName>
</protein>
<dbReference type="RefSeq" id="WP_046328778.1">
    <property type="nucleotide sequence ID" value="NZ_CAUPIC010000002.1"/>
</dbReference>
<sequence length="247" mass="29194">MEKVSIITPVYNSGKYLKRTIDSVLSQSYENFELILINDKSCDNSLDICKSYDDKRIKIIDLEKNAGVCHARNVGIEASTGRYISFLDSDDVWLKTKLEEQIKFMIEKDAKISCTGYNRVDENDRNIGYVDVDEKICYEDMLKNNQVGCLTLIYDKKYFGKREFKEIDKNEDYLLWLELIKEAKYIYGLNKRLANYRVLSKSRSSNKAKTLMHRWNIYRNYEKLSILASIYYTLYYIITALLKNRRK</sequence>
<dbReference type="HOGENOM" id="CLU_025996_0_3_0"/>
<keyword evidence="3" id="KW-0808">Transferase</keyword>
<evidence type="ECO:0000256" key="1">
    <source>
        <dbReference type="SAM" id="Phobius"/>
    </source>
</evidence>
<dbReference type="Proteomes" id="UP000033103">
    <property type="component" value="Chromosome"/>
</dbReference>
<keyword evidence="1" id="KW-0812">Transmembrane</keyword>
<dbReference type="GO" id="GO:0016758">
    <property type="term" value="F:hexosyltransferase activity"/>
    <property type="evidence" value="ECO:0007669"/>
    <property type="project" value="UniProtKB-ARBA"/>
</dbReference>
<evidence type="ECO:0000259" key="2">
    <source>
        <dbReference type="Pfam" id="PF00535"/>
    </source>
</evidence>
<dbReference type="PANTHER" id="PTHR22916">
    <property type="entry name" value="GLYCOSYLTRANSFERASE"/>
    <property type="match status" value="1"/>
</dbReference>
<dbReference type="PATRIC" id="fig|1069640.6.peg.797"/>
<proteinExistence type="predicted"/>
<dbReference type="InterPro" id="IPR001173">
    <property type="entry name" value="Glyco_trans_2-like"/>
</dbReference>
<feature type="domain" description="Glycosyltransferase 2-like" evidence="2">
    <location>
        <begin position="5"/>
        <end position="132"/>
    </location>
</feature>
<evidence type="ECO:0000313" key="4">
    <source>
        <dbReference type="Proteomes" id="UP000033103"/>
    </source>
</evidence>
<keyword evidence="1" id="KW-1133">Transmembrane helix</keyword>
<dbReference type="PANTHER" id="PTHR22916:SF3">
    <property type="entry name" value="UDP-GLCNAC:BETAGAL BETA-1,3-N-ACETYLGLUCOSAMINYLTRANSFERASE-LIKE PROTEIN 1"/>
    <property type="match status" value="1"/>
</dbReference>
<dbReference type="STRING" id="187101.VC03_04030"/>
<gene>
    <name evidence="3" type="ORF">VC03_04030</name>
</gene>
<accession>A0A0E3ZBR4</accession>
<keyword evidence="4" id="KW-1185">Reference proteome</keyword>
<dbReference type="KEGG" id="sns:VC03_04030"/>
<reference evidence="3 4" key="1">
    <citation type="journal article" date="2012" name="BMC Genomics">
        <title>Genomic sequence analysis and characterization of Sneathia amnii sp. nov.</title>
        <authorList>
            <consortium name="Vaginal Microbiome Consortium (additional members)"/>
            <person name="Harwich M.D.Jr."/>
            <person name="Serrano M.G."/>
            <person name="Fettweis J.M."/>
            <person name="Alves J.M."/>
            <person name="Reimers M.A."/>
            <person name="Buck G.A."/>
            <person name="Jefferson K.K."/>
        </authorList>
    </citation>
    <scope>NUCLEOTIDE SEQUENCE [LARGE SCALE GENOMIC DNA]</scope>
    <source>
        <strain evidence="3 4">SN35</strain>
    </source>
</reference>
<dbReference type="EMBL" id="CP011280">
    <property type="protein sequence ID" value="AKC95672.1"/>
    <property type="molecule type" value="Genomic_DNA"/>
</dbReference>
<name>A0A0E3ZBR4_9FUSO</name>
<evidence type="ECO:0000313" key="3">
    <source>
        <dbReference type="EMBL" id="AKC95672.1"/>
    </source>
</evidence>
<dbReference type="Pfam" id="PF00535">
    <property type="entry name" value="Glycos_transf_2"/>
    <property type="match status" value="1"/>
</dbReference>
<dbReference type="InterPro" id="IPR029044">
    <property type="entry name" value="Nucleotide-diphossugar_trans"/>
</dbReference>
<dbReference type="Gene3D" id="3.90.550.10">
    <property type="entry name" value="Spore Coat Polysaccharide Biosynthesis Protein SpsA, Chain A"/>
    <property type="match status" value="1"/>
</dbReference>
<organism evidence="3 4">
    <name type="scientific">Sneathia vaginalis</name>
    <dbReference type="NCBI Taxonomy" id="187101"/>
    <lineage>
        <taxon>Bacteria</taxon>
        <taxon>Fusobacteriati</taxon>
        <taxon>Fusobacteriota</taxon>
        <taxon>Fusobacteriia</taxon>
        <taxon>Fusobacteriales</taxon>
        <taxon>Leptotrichiaceae</taxon>
        <taxon>Sneathia</taxon>
    </lineage>
</organism>
<dbReference type="AlphaFoldDB" id="A0A0E3ZBR4"/>
<keyword evidence="1" id="KW-0472">Membrane</keyword>
<feature type="transmembrane region" description="Helical" evidence="1">
    <location>
        <begin position="224"/>
        <end position="242"/>
    </location>
</feature>